<dbReference type="STRING" id="3694.B9MVZ2"/>
<reference evidence="1 2" key="1">
    <citation type="journal article" date="2006" name="Science">
        <title>The genome of black cottonwood, Populus trichocarpa (Torr. &amp; Gray).</title>
        <authorList>
            <person name="Tuskan G.A."/>
            <person name="Difazio S."/>
            <person name="Jansson S."/>
            <person name="Bohlmann J."/>
            <person name="Grigoriev I."/>
            <person name="Hellsten U."/>
            <person name="Putnam N."/>
            <person name="Ralph S."/>
            <person name="Rombauts S."/>
            <person name="Salamov A."/>
            <person name="Schein J."/>
            <person name="Sterck L."/>
            <person name="Aerts A."/>
            <person name="Bhalerao R.R."/>
            <person name="Bhalerao R.P."/>
            <person name="Blaudez D."/>
            <person name="Boerjan W."/>
            <person name="Brun A."/>
            <person name="Brunner A."/>
            <person name="Busov V."/>
            <person name="Campbell M."/>
            <person name="Carlson J."/>
            <person name="Chalot M."/>
            <person name="Chapman J."/>
            <person name="Chen G.L."/>
            <person name="Cooper D."/>
            <person name="Coutinho P.M."/>
            <person name="Couturier J."/>
            <person name="Covert S."/>
            <person name="Cronk Q."/>
            <person name="Cunningham R."/>
            <person name="Davis J."/>
            <person name="Degroeve S."/>
            <person name="Dejardin A."/>
            <person name="Depamphilis C."/>
            <person name="Detter J."/>
            <person name="Dirks B."/>
            <person name="Dubchak I."/>
            <person name="Duplessis S."/>
            <person name="Ehlting J."/>
            <person name="Ellis B."/>
            <person name="Gendler K."/>
            <person name="Goodstein D."/>
            <person name="Gribskov M."/>
            <person name="Grimwood J."/>
            <person name="Groover A."/>
            <person name="Gunter L."/>
            <person name="Hamberger B."/>
            <person name="Heinze B."/>
            <person name="Helariutta Y."/>
            <person name="Henrissat B."/>
            <person name="Holligan D."/>
            <person name="Holt R."/>
            <person name="Huang W."/>
            <person name="Islam-Faridi N."/>
            <person name="Jones S."/>
            <person name="Jones-Rhoades M."/>
            <person name="Jorgensen R."/>
            <person name="Joshi C."/>
            <person name="Kangasjarvi J."/>
            <person name="Karlsson J."/>
            <person name="Kelleher C."/>
            <person name="Kirkpatrick R."/>
            <person name="Kirst M."/>
            <person name="Kohler A."/>
            <person name="Kalluri U."/>
            <person name="Larimer F."/>
            <person name="Leebens-Mack J."/>
            <person name="Leple J.C."/>
            <person name="Locascio P."/>
            <person name="Lou Y."/>
            <person name="Lucas S."/>
            <person name="Martin F."/>
            <person name="Montanini B."/>
            <person name="Napoli C."/>
            <person name="Nelson D.R."/>
            <person name="Nelson C."/>
            <person name="Nieminen K."/>
            <person name="Nilsson O."/>
            <person name="Pereda V."/>
            <person name="Peter G."/>
            <person name="Philippe R."/>
            <person name="Pilate G."/>
            <person name="Poliakov A."/>
            <person name="Razumovskaya J."/>
            <person name="Richardson P."/>
            <person name="Rinaldi C."/>
            <person name="Ritland K."/>
            <person name="Rouze P."/>
            <person name="Ryaboy D."/>
            <person name="Schmutz J."/>
            <person name="Schrader J."/>
            <person name="Segerman B."/>
            <person name="Shin H."/>
            <person name="Siddiqui A."/>
            <person name="Sterky F."/>
            <person name="Terry A."/>
            <person name="Tsai C.J."/>
            <person name="Uberbacher E."/>
            <person name="Unneberg P."/>
            <person name="Vahala J."/>
            <person name="Wall K."/>
            <person name="Wessler S."/>
            <person name="Yang G."/>
            <person name="Yin T."/>
            <person name="Douglas C."/>
            <person name="Marra M."/>
            <person name="Sandberg G."/>
            <person name="Van de Peer Y."/>
            <person name="Rokhsar D."/>
        </authorList>
    </citation>
    <scope>NUCLEOTIDE SEQUENCE [LARGE SCALE GENOMIC DNA]</scope>
    <source>
        <strain evidence="2">cv. Nisqually</strain>
    </source>
</reference>
<gene>
    <name evidence="1" type="ORF">POPTR_014G028650v4</name>
</gene>
<name>B9MVZ2_POPTR</name>
<comment type="caution">
    <text evidence="1">The sequence shown here is derived from an EMBL/GenBank/DDBJ whole genome shotgun (WGS) entry which is preliminary data.</text>
</comment>
<dbReference type="EMBL" id="CM009303">
    <property type="protein sequence ID" value="PNT02558.2"/>
    <property type="molecule type" value="Genomic_DNA"/>
</dbReference>
<dbReference type="HOGENOM" id="CLU_1743641_0_0_1"/>
<dbReference type="PANTHER" id="PTHR46578:SF1">
    <property type="entry name" value="ARM-REPEAT_TETRATRICOPEPTIDE REPEAT (TPR)-LIKE PROTEIN"/>
    <property type="match status" value="1"/>
</dbReference>
<evidence type="ECO:0000313" key="2">
    <source>
        <dbReference type="Proteomes" id="UP000006729"/>
    </source>
</evidence>
<dbReference type="InParanoid" id="B9MVZ2"/>
<dbReference type="AlphaFoldDB" id="B9MVZ2"/>
<dbReference type="PANTHER" id="PTHR46578">
    <property type="entry name" value="ARM-REPEAT/TETRATRICOPEPTIDE REPEAT (TPR)-LIKE PROTEIN"/>
    <property type="match status" value="1"/>
</dbReference>
<dbReference type="Proteomes" id="UP000006729">
    <property type="component" value="Chromosome 14"/>
</dbReference>
<accession>B9MVZ2</accession>
<sequence length="79" mass="8879">MRSATVCLPSFQSPYSLVPEYMRPFLSKYSAHQNPMSFHLLSSPEPLAQHLVLRMITGQHCEEGAYLIAVCRAILCVLV</sequence>
<proteinExistence type="predicted"/>
<evidence type="ECO:0000313" key="1">
    <source>
        <dbReference type="EMBL" id="PNT02558.2"/>
    </source>
</evidence>
<protein>
    <submittedName>
        <fullName evidence="1">Uncharacterized protein</fullName>
    </submittedName>
</protein>
<keyword evidence="2" id="KW-1185">Reference proteome</keyword>
<organism evidence="1 2">
    <name type="scientific">Populus trichocarpa</name>
    <name type="common">Western balsam poplar</name>
    <name type="synonym">Populus balsamifera subsp. trichocarpa</name>
    <dbReference type="NCBI Taxonomy" id="3694"/>
    <lineage>
        <taxon>Eukaryota</taxon>
        <taxon>Viridiplantae</taxon>
        <taxon>Streptophyta</taxon>
        <taxon>Embryophyta</taxon>
        <taxon>Tracheophyta</taxon>
        <taxon>Spermatophyta</taxon>
        <taxon>Magnoliopsida</taxon>
        <taxon>eudicotyledons</taxon>
        <taxon>Gunneridae</taxon>
        <taxon>Pentapetalae</taxon>
        <taxon>rosids</taxon>
        <taxon>fabids</taxon>
        <taxon>Malpighiales</taxon>
        <taxon>Salicaceae</taxon>
        <taxon>Saliceae</taxon>
        <taxon>Populus</taxon>
    </lineage>
</organism>